<evidence type="ECO:0000256" key="1">
    <source>
        <dbReference type="SAM" id="Phobius"/>
    </source>
</evidence>
<dbReference type="EMBL" id="CP023067">
    <property type="protein sequence ID" value="ASY64280.1"/>
    <property type="molecule type" value="Genomic_DNA"/>
</dbReference>
<dbReference type="OrthoDB" id="9810066at2"/>
<feature type="transmembrane region" description="Helical" evidence="1">
    <location>
        <begin position="29"/>
        <end position="52"/>
    </location>
</feature>
<keyword evidence="1" id="KW-0812">Transmembrane</keyword>
<dbReference type="RefSeq" id="WP_034854986.1">
    <property type="nucleotide sequence ID" value="NZ_AJQT01000052.1"/>
</dbReference>
<keyword evidence="1" id="KW-0472">Membrane</keyword>
<name>A0A249PEA3_9HYPH</name>
<keyword evidence="3" id="KW-1185">Reference proteome</keyword>
<dbReference type="eggNOG" id="ENOG5032RN0">
    <property type="taxonomic scope" value="Bacteria"/>
</dbReference>
<protein>
    <submittedName>
        <fullName evidence="2">Uncharacterized protein</fullName>
    </submittedName>
</protein>
<evidence type="ECO:0000313" key="2">
    <source>
        <dbReference type="EMBL" id="ASY64280.1"/>
    </source>
</evidence>
<dbReference type="Proteomes" id="UP000217211">
    <property type="component" value="Chromosome"/>
</dbReference>
<accession>A0A249PEA3</accession>
<reference evidence="2 3" key="1">
    <citation type="submission" date="2017-08" db="EMBL/GenBank/DDBJ databases">
        <title>Multipartite genome sequences of Sinorhizobium species nodulating soybeans.</title>
        <authorList>
            <person name="Tian C.F."/>
        </authorList>
    </citation>
    <scope>NUCLEOTIDE SEQUENCE [LARGE SCALE GENOMIC DNA]</scope>
    <source>
        <strain evidence="2 3">CCBAU 05684</strain>
    </source>
</reference>
<dbReference type="STRING" id="716928.GCA_000261485_02803"/>
<dbReference type="AlphaFoldDB" id="A0A249PEA3"/>
<dbReference type="KEGG" id="esj:SJ05684_c28500"/>
<keyword evidence="1" id="KW-1133">Transmembrane helix</keyword>
<gene>
    <name evidence="2" type="ORF">SJ05684_c28500</name>
</gene>
<sequence>MEQPPVRRDGLQLEEHRPFQQKFWKAERIAWAGFGLLLLLALLGIMGSGGVFSRMTIDFGDGYVDVPRFSRWQASDSLTASLPPGASERRFTVGPAFFRTFQIEDIVPPPFATENGSDGTIYHFRSDPEAPLALTMHLRAQGPGVVRYRVGVNGEAMKDARTIVWP</sequence>
<proteinExistence type="predicted"/>
<organism evidence="2 3">
    <name type="scientific">Sinorhizobium sojae CCBAU 05684</name>
    <dbReference type="NCBI Taxonomy" id="716928"/>
    <lineage>
        <taxon>Bacteria</taxon>
        <taxon>Pseudomonadati</taxon>
        <taxon>Pseudomonadota</taxon>
        <taxon>Alphaproteobacteria</taxon>
        <taxon>Hyphomicrobiales</taxon>
        <taxon>Rhizobiaceae</taxon>
        <taxon>Sinorhizobium/Ensifer group</taxon>
        <taxon>Sinorhizobium</taxon>
    </lineage>
</organism>
<evidence type="ECO:0000313" key="3">
    <source>
        <dbReference type="Proteomes" id="UP000217211"/>
    </source>
</evidence>